<sequence length="80" mass="9298">MENTFEYRYFSLPPQDIAYLRFILESYDGLCFMRTLDNRSGVIEVAWPVSQRADAQQLLAALQEEITLYEIAPPEEIPPL</sequence>
<evidence type="ECO:0000313" key="1">
    <source>
        <dbReference type="EMBL" id="HDR46221.1"/>
    </source>
</evidence>
<name>A0A831PJB0_9BACT</name>
<organism evidence="1">
    <name type="scientific">Geoalkalibacter subterraneus</name>
    <dbReference type="NCBI Taxonomy" id="483547"/>
    <lineage>
        <taxon>Bacteria</taxon>
        <taxon>Pseudomonadati</taxon>
        <taxon>Thermodesulfobacteriota</taxon>
        <taxon>Desulfuromonadia</taxon>
        <taxon>Desulfuromonadales</taxon>
        <taxon>Geoalkalibacteraceae</taxon>
        <taxon>Geoalkalibacter</taxon>
    </lineage>
</organism>
<dbReference type="AlphaFoldDB" id="A0A831PJB0"/>
<dbReference type="Pfam" id="PF16256">
    <property type="entry name" value="DUF4911"/>
    <property type="match status" value="1"/>
</dbReference>
<dbReference type="EMBL" id="DSDO01000054">
    <property type="protein sequence ID" value="HDR46221.1"/>
    <property type="molecule type" value="Genomic_DNA"/>
</dbReference>
<comment type="caution">
    <text evidence="1">The sequence shown here is derived from an EMBL/GenBank/DDBJ whole genome shotgun (WGS) entry which is preliminary data.</text>
</comment>
<accession>A0A831PJB0</accession>
<proteinExistence type="predicted"/>
<dbReference type="Proteomes" id="UP000886162">
    <property type="component" value="Unassembled WGS sequence"/>
</dbReference>
<reference evidence="1" key="1">
    <citation type="journal article" date="2020" name="mSystems">
        <title>Genome- and Community-Level Interaction Insights into Carbon Utilization and Element Cycling Functions of Hydrothermarchaeota in Hydrothermal Sediment.</title>
        <authorList>
            <person name="Zhou Z."/>
            <person name="Liu Y."/>
            <person name="Xu W."/>
            <person name="Pan J."/>
            <person name="Luo Z.H."/>
            <person name="Li M."/>
        </authorList>
    </citation>
    <scope>NUCLEOTIDE SEQUENCE [LARGE SCALE GENOMIC DNA]</scope>
    <source>
        <strain evidence="1">SpSt-1220</strain>
    </source>
</reference>
<dbReference type="InterPro" id="IPR032587">
    <property type="entry name" value="DUF4911"/>
</dbReference>
<gene>
    <name evidence="1" type="ORF">ENN94_00810</name>
</gene>
<protein>
    <submittedName>
        <fullName evidence="1">DUF4911 domain-containing protein</fullName>
    </submittedName>
</protein>